<reference evidence="2 3" key="1">
    <citation type="journal article" date="2011" name="Stand. Genomic Sci.">
        <title>Complete genome sequence of Thermomonospora curvata type strain (B9).</title>
        <authorList>
            <person name="Chertkov O."/>
            <person name="Sikorski J."/>
            <person name="Nolan M."/>
            <person name="Lapidus A."/>
            <person name="Lucas S."/>
            <person name="Del Rio T.G."/>
            <person name="Tice H."/>
            <person name="Cheng J.F."/>
            <person name="Goodwin L."/>
            <person name="Pitluck S."/>
            <person name="Liolios K."/>
            <person name="Ivanova N."/>
            <person name="Mavromatis K."/>
            <person name="Mikhailova N."/>
            <person name="Ovchinnikova G."/>
            <person name="Pati A."/>
            <person name="Chen A."/>
            <person name="Palaniappan K."/>
            <person name="Djao O.D."/>
            <person name="Land M."/>
            <person name="Hauser L."/>
            <person name="Chang Y.J."/>
            <person name="Jeffries C.D."/>
            <person name="Brettin T."/>
            <person name="Han C."/>
            <person name="Detter J.C."/>
            <person name="Rohde M."/>
            <person name="Goker M."/>
            <person name="Woyke T."/>
            <person name="Bristow J."/>
            <person name="Eisen J.A."/>
            <person name="Markowitz V."/>
            <person name="Hugenholtz P."/>
            <person name="Klenk H.P."/>
            <person name="Kyrpides N.C."/>
        </authorList>
    </citation>
    <scope>NUCLEOTIDE SEQUENCE [LARGE SCALE GENOMIC DNA]</scope>
    <source>
        <strain evidence="3">ATCC 19995 / DSM 43183 / JCM 3096 / KCTC 9072 / NBRC 15933 / NCIMB 10081 / Henssen B9</strain>
    </source>
</reference>
<dbReference type="eggNOG" id="ENOG502ZC2V">
    <property type="taxonomic scope" value="Bacteria"/>
</dbReference>
<sequence>MPPATPPEHYCPTPYLYTLPAGSRLWRVHKKERKPTDFNPRPARIKREGGRFDGTTADPYPYYYAALDADVALVETFLRDLPFTHEGNRLIVQKKVRGRRISAVETTMDLSLVDLLSGEALAAVAQDTWLIHALPEHYHLTRQWASWIREHAPQAQGMIWPSKREGAQPALVLFGDEGRCPPDALRVVPDAGADFDDPAGFAWLNERLAPYRAHVMPPASGLPSAS</sequence>
<dbReference type="EMBL" id="CP001738">
    <property type="protein sequence ID" value="ACY96986.1"/>
    <property type="molecule type" value="Genomic_DNA"/>
</dbReference>
<keyword evidence="3" id="KW-1185">Reference proteome</keyword>
<proteinExistence type="predicted"/>
<dbReference type="Proteomes" id="UP000001918">
    <property type="component" value="Chromosome"/>
</dbReference>
<evidence type="ECO:0000259" key="1">
    <source>
        <dbReference type="SMART" id="SM00953"/>
    </source>
</evidence>
<dbReference type="HOGENOM" id="CLU_102935_1_0_11"/>
<dbReference type="OrthoDB" id="4258344at2"/>
<organism evidence="2 3">
    <name type="scientific">Thermomonospora curvata (strain ATCC 19995 / DSM 43183 / JCM 3096 / KCTC 9072 / NBRC 15933 / NCIMB 10081 / Henssen B9)</name>
    <dbReference type="NCBI Taxonomy" id="471852"/>
    <lineage>
        <taxon>Bacteria</taxon>
        <taxon>Bacillati</taxon>
        <taxon>Actinomycetota</taxon>
        <taxon>Actinomycetes</taxon>
        <taxon>Streptosporangiales</taxon>
        <taxon>Thermomonosporaceae</taxon>
        <taxon>Thermomonospora</taxon>
    </lineage>
</organism>
<gene>
    <name evidence="2" type="ordered locus">Tcur_1405</name>
</gene>
<dbReference type="RefSeq" id="WP_012851770.1">
    <property type="nucleotide sequence ID" value="NC_013510.1"/>
</dbReference>
<protein>
    <submittedName>
        <fullName evidence="2">RES domain protein</fullName>
    </submittedName>
</protein>
<dbReference type="SMART" id="SM00953">
    <property type="entry name" value="RES"/>
    <property type="match status" value="1"/>
</dbReference>
<dbReference type="Pfam" id="PF08808">
    <property type="entry name" value="RES"/>
    <property type="match status" value="1"/>
</dbReference>
<dbReference type="InterPro" id="IPR014914">
    <property type="entry name" value="RES_dom"/>
</dbReference>
<name>D1AA50_THECD</name>
<dbReference type="AlphaFoldDB" id="D1AA50"/>
<accession>D1AA50</accession>
<dbReference type="STRING" id="471852.Tcur_1405"/>
<dbReference type="KEGG" id="tcu:Tcur_1405"/>
<feature type="domain" description="RES" evidence="1">
    <location>
        <begin position="38"/>
        <end position="190"/>
    </location>
</feature>
<evidence type="ECO:0000313" key="3">
    <source>
        <dbReference type="Proteomes" id="UP000001918"/>
    </source>
</evidence>
<evidence type="ECO:0000313" key="2">
    <source>
        <dbReference type="EMBL" id="ACY96986.1"/>
    </source>
</evidence>